<feature type="domain" description="Pop1 N-terminal" evidence="5">
    <location>
        <begin position="60"/>
        <end position="327"/>
    </location>
</feature>
<comment type="subcellular location">
    <subcellularLocation>
        <location evidence="1">Nucleus</location>
    </subcellularLocation>
</comment>
<evidence type="ECO:0000313" key="7">
    <source>
        <dbReference type="EMBL" id="QPG76810.1"/>
    </source>
</evidence>
<dbReference type="AlphaFoldDB" id="A0A875RQF7"/>
<dbReference type="RefSeq" id="XP_038780375.1">
    <property type="nucleotide sequence ID" value="XM_038924447.1"/>
</dbReference>
<evidence type="ECO:0000256" key="1">
    <source>
        <dbReference type="ARBA" id="ARBA00004123"/>
    </source>
</evidence>
<accession>A0A875RQF7</accession>
<dbReference type="PANTHER" id="PTHR22731:SF3">
    <property type="entry name" value="RIBONUCLEASES P_MRP PROTEIN SUBUNIT POP1"/>
    <property type="match status" value="1"/>
</dbReference>
<dbReference type="OrthoDB" id="442863at2759"/>
<dbReference type="KEGG" id="bnn:FOA43_004204"/>
<dbReference type="InterPro" id="IPR012590">
    <property type="entry name" value="POPLD_dom"/>
</dbReference>
<feature type="region of interest" description="Disordered" evidence="4">
    <location>
        <begin position="126"/>
        <end position="145"/>
    </location>
</feature>
<dbReference type="GO" id="GO:0001682">
    <property type="term" value="P:tRNA 5'-leader removal"/>
    <property type="evidence" value="ECO:0007669"/>
    <property type="project" value="InterPro"/>
</dbReference>
<dbReference type="PANTHER" id="PTHR22731">
    <property type="entry name" value="RIBONUCLEASES P/MRP PROTEIN SUBUNIT POP1"/>
    <property type="match status" value="1"/>
</dbReference>
<organism evidence="7 8">
    <name type="scientific">Eeniella nana</name>
    <name type="common">Yeast</name>
    <name type="synonym">Brettanomyces nanus</name>
    <dbReference type="NCBI Taxonomy" id="13502"/>
    <lineage>
        <taxon>Eukaryota</taxon>
        <taxon>Fungi</taxon>
        <taxon>Dikarya</taxon>
        <taxon>Ascomycota</taxon>
        <taxon>Saccharomycotina</taxon>
        <taxon>Pichiomycetes</taxon>
        <taxon>Pichiales</taxon>
        <taxon>Pichiaceae</taxon>
        <taxon>Brettanomyces</taxon>
    </lineage>
</organism>
<dbReference type="InterPro" id="IPR009723">
    <property type="entry name" value="Pop1_N"/>
</dbReference>
<gene>
    <name evidence="7" type="ORF">FOA43_004204</name>
</gene>
<keyword evidence="2" id="KW-0819">tRNA processing</keyword>
<dbReference type="EMBL" id="CP064815">
    <property type="protein sequence ID" value="QPG76810.1"/>
    <property type="molecule type" value="Genomic_DNA"/>
</dbReference>
<evidence type="ECO:0000256" key="4">
    <source>
        <dbReference type="SAM" id="MobiDB-lite"/>
    </source>
</evidence>
<dbReference type="GO" id="GO:0000172">
    <property type="term" value="C:ribonuclease MRP complex"/>
    <property type="evidence" value="ECO:0007669"/>
    <property type="project" value="InterPro"/>
</dbReference>
<dbReference type="GeneID" id="62197604"/>
<feature type="domain" description="POPLD" evidence="6">
    <location>
        <begin position="571"/>
        <end position="669"/>
    </location>
</feature>
<evidence type="ECO:0000313" key="8">
    <source>
        <dbReference type="Proteomes" id="UP000662931"/>
    </source>
</evidence>
<dbReference type="Pfam" id="PF06978">
    <property type="entry name" value="POP1_N"/>
    <property type="match status" value="1"/>
</dbReference>
<dbReference type="Proteomes" id="UP000662931">
    <property type="component" value="Chromosome 4"/>
</dbReference>
<dbReference type="InterPro" id="IPR039182">
    <property type="entry name" value="Pop1"/>
</dbReference>
<name>A0A875RQF7_EENNA</name>
<sequence length="879" mass="100912">MPRKPPKLQHNRVNHKREKMFNSRIIRTELNDRSFTNPTIANTSVITFNSMGNKLDAPSFLKSREFEIKSLEKSQLKSKYSSSTRVFQSLPRELRRRTASHNVRRVPKRMRPRALKEMGLSLNTKDKKETKGVSKSGKPLKKVHSRGRELYRLRRKSQLLKYAGKHKLSGHLIDGSPIDIKKLDLRNRLKMIRAQIEKIESDRMKVGKKPNTDVSDDANTLLVKDRRVAKQAVITINNLTGAYDNTSVNESSGIHRISSLKYATRQTKFKWLPTHVWHAKRAKMVKRWGWNLVNQPTMKCFRKTSRSWRVKGCIAWDTSYFNTIILNCASSDLHAFEILKDIYSHLSCGKALKTNYISGYKAWEGFIHINEEPVCVGSLLWIRGELSVRLVVRFHPSVYELVLNSLLEEVRPYDAISLHDCRYSIGSITVAGPKALYALQAIIHCPVKKCPQYQLWKVFSQMNDVNTIPSGSCFSFEIDDPRLWNQHVTPHAFKEANVVLESLCDLQTGNAVNKDVLDKLFSIEGRINCYKNQQSLKQLGKRRTPERSGKPIPRTDADPTIPICIIKHSNGYNILLPWFWVMPVWYQLVHVPHLMIGGMKQMNQFAYEKSQLSFEDLIFTRQGFINGRIKMEQCSHEWNRKPKSKRVQYDALNLGSETGEKLSPFGCDWRSFQVLRYALNKVPKDADNSQVFPSEFDEMLNRVIKNKFDAFEIVKDIKKSDKGLSLLGRSVFEKLPVRLDRENETVVELAKAESYEITSKGLPQLQVRAIAFECCSRGHITDNARIYQIPESQKSYWISFGRKVCKDVRGRNMSTNQLGVPGSEFIVGLSTSATINLVRGCSTGVGFIDASSRLCEYLLVRNVGSDICQVCTWHYIVLR</sequence>
<evidence type="ECO:0000256" key="3">
    <source>
        <dbReference type="ARBA" id="ARBA00023242"/>
    </source>
</evidence>
<evidence type="ECO:0000259" key="6">
    <source>
        <dbReference type="Pfam" id="PF08170"/>
    </source>
</evidence>
<proteinExistence type="predicted"/>
<keyword evidence="3" id="KW-0539">Nucleus</keyword>
<evidence type="ECO:0000256" key="2">
    <source>
        <dbReference type="ARBA" id="ARBA00022694"/>
    </source>
</evidence>
<keyword evidence="8" id="KW-1185">Reference proteome</keyword>
<dbReference type="Pfam" id="PF08170">
    <property type="entry name" value="POPLD"/>
    <property type="match status" value="1"/>
</dbReference>
<evidence type="ECO:0000259" key="5">
    <source>
        <dbReference type="Pfam" id="PF06978"/>
    </source>
</evidence>
<protein>
    <submittedName>
        <fullName evidence="7">Uncharacterized protein</fullName>
    </submittedName>
</protein>
<dbReference type="GO" id="GO:0005655">
    <property type="term" value="C:nucleolar ribonuclease P complex"/>
    <property type="evidence" value="ECO:0007669"/>
    <property type="project" value="InterPro"/>
</dbReference>
<reference evidence="7" key="1">
    <citation type="submission" date="2020-10" db="EMBL/GenBank/DDBJ databases">
        <authorList>
            <person name="Roach M.J.R."/>
        </authorList>
    </citation>
    <scope>NUCLEOTIDE SEQUENCE</scope>
    <source>
        <strain evidence="7">CBS 1945</strain>
    </source>
</reference>